<dbReference type="GO" id="GO:0008097">
    <property type="term" value="F:5S rRNA binding"/>
    <property type="evidence" value="ECO:0007669"/>
    <property type="project" value="TreeGrafter"/>
</dbReference>
<dbReference type="Gene3D" id="3.30.420.100">
    <property type="match status" value="1"/>
</dbReference>
<dbReference type="PANTHER" id="PTHR12899">
    <property type="entry name" value="39S RIBOSOMAL PROTEIN L18, MITOCHONDRIAL"/>
    <property type="match status" value="1"/>
</dbReference>
<dbReference type="GO" id="GO:0003735">
    <property type="term" value="F:structural constituent of ribosome"/>
    <property type="evidence" value="ECO:0007669"/>
    <property type="project" value="InterPro"/>
</dbReference>
<dbReference type="InterPro" id="IPR057268">
    <property type="entry name" value="Ribosomal_L18"/>
</dbReference>
<reference evidence="8" key="1">
    <citation type="journal article" name="DNA Res.">
        <title>The physiological potential of anammox bacteria as revealed by their core genome structure.</title>
        <authorList>
            <person name="Okubo T."/>
            <person name="Toyoda A."/>
            <person name="Fukuhara K."/>
            <person name="Uchiyama I."/>
            <person name="Harigaya Y."/>
            <person name="Kuroiwa M."/>
            <person name="Suzuki T."/>
            <person name="Murakami Y."/>
            <person name="Suwa Y."/>
            <person name="Takami H."/>
        </authorList>
    </citation>
    <scope>NUCLEOTIDE SEQUENCE</scope>
    <source>
        <strain evidence="8">317325-2</strain>
    </source>
</reference>
<dbReference type="GO" id="GO:1990904">
    <property type="term" value="C:ribonucleoprotein complex"/>
    <property type="evidence" value="ECO:0007669"/>
    <property type="project" value="UniProtKB-KW"/>
</dbReference>
<dbReference type="AlphaFoldDB" id="A0A809R4W9"/>
<evidence type="ECO:0000256" key="6">
    <source>
        <dbReference type="ARBA" id="ARBA00035197"/>
    </source>
</evidence>
<dbReference type="SUPFAM" id="SSF53137">
    <property type="entry name" value="Translational machinery components"/>
    <property type="match status" value="1"/>
</dbReference>
<keyword evidence="2 7" id="KW-0699">rRNA-binding</keyword>
<accession>A0A809R4W9</accession>
<dbReference type="GO" id="GO:0006412">
    <property type="term" value="P:translation"/>
    <property type="evidence" value="ECO:0007669"/>
    <property type="project" value="UniProtKB-UniRule"/>
</dbReference>
<evidence type="ECO:0000256" key="5">
    <source>
        <dbReference type="ARBA" id="ARBA00023274"/>
    </source>
</evidence>
<evidence type="ECO:0000256" key="2">
    <source>
        <dbReference type="ARBA" id="ARBA00022730"/>
    </source>
</evidence>
<organism evidence="8 9">
    <name type="scientific">Candidatus Nitrosymbiomonas proteolyticus</name>
    <dbReference type="NCBI Taxonomy" id="2608984"/>
    <lineage>
        <taxon>Bacteria</taxon>
        <taxon>Bacillati</taxon>
        <taxon>Armatimonadota</taxon>
        <taxon>Armatimonadota incertae sedis</taxon>
        <taxon>Candidatus Nitrosymbiomonas</taxon>
    </lineage>
</organism>
<dbReference type="NCBIfam" id="TIGR00060">
    <property type="entry name" value="L18_bact"/>
    <property type="match status" value="1"/>
</dbReference>
<dbReference type="EMBL" id="AP021858">
    <property type="protein sequence ID" value="BBO22620.1"/>
    <property type="molecule type" value="Genomic_DNA"/>
</dbReference>
<dbReference type="InterPro" id="IPR005484">
    <property type="entry name" value="Ribosomal_uL18_bac/plant/anim"/>
</dbReference>
<evidence type="ECO:0000256" key="7">
    <source>
        <dbReference type="HAMAP-Rule" id="MF_01337"/>
    </source>
</evidence>
<dbReference type="PANTHER" id="PTHR12899:SF3">
    <property type="entry name" value="LARGE RIBOSOMAL SUBUNIT PROTEIN UL18M"/>
    <property type="match status" value="1"/>
</dbReference>
<dbReference type="HAMAP" id="MF_01337_B">
    <property type="entry name" value="Ribosomal_uL18_B"/>
    <property type="match status" value="1"/>
</dbReference>
<name>A0A809R4W9_9BACT</name>
<protein>
    <recommendedName>
        <fullName evidence="6 7">Large ribosomal subunit protein uL18</fullName>
    </recommendedName>
</protein>
<comment type="similarity">
    <text evidence="1 7">Belongs to the universal ribosomal protein uL18 family.</text>
</comment>
<comment type="function">
    <text evidence="7">This is one of the proteins that bind and probably mediate the attachment of the 5S RNA into the large ribosomal subunit, where it forms part of the central protuberance.</text>
</comment>
<gene>
    <name evidence="7" type="primary">rplR</name>
    <name evidence="8" type="ORF">NPRO_02150</name>
</gene>
<evidence type="ECO:0000256" key="1">
    <source>
        <dbReference type="ARBA" id="ARBA00007116"/>
    </source>
</evidence>
<keyword evidence="5 7" id="KW-0687">Ribonucleoprotein</keyword>
<evidence type="ECO:0000256" key="3">
    <source>
        <dbReference type="ARBA" id="ARBA00022884"/>
    </source>
</evidence>
<keyword evidence="3 7" id="KW-0694">RNA-binding</keyword>
<sequence>MAKRTKVMQRKARHARIRKRVLGTSDRPRLSVFRSLKQVYAQVIDDTQGITLAAASSLEKPLSASGNVEGGKRIGAEIAKRAKAQGISKVVFDRGGYRFTGVVAGIAEGAREGGLEF</sequence>
<dbReference type="InterPro" id="IPR004389">
    <property type="entry name" value="Ribosomal_uL18_bac-type"/>
</dbReference>
<keyword evidence="4 7" id="KW-0689">Ribosomal protein</keyword>
<evidence type="ECO:0000256" key="4">
    <source>
        <dbReference type="ARBA" id="ARBA00022980"/>
    </source>
</evidence>
<dbReference type="CDD" id="cd00432">
    <property type="entry name" value="Ribosomal_L18_L5e"/>
    <property type="match status" value="1"/>
</dbReference>
<proteinExistence type="inferred from homology"/>
<dbReference type="Proteomes" id="UP000662873">
    <property type="component" value="Chromosome"/>
</dbReference>
<dbReference type="KEGG" id="npy:NPRO_02150"/>
<evidence type="ECO:0000313" key="9">
    <source>
        <dbReference type="Proteomes" id="UP000662873"/>
    </source>
</evidence>
<dbReference type="GO" id="GO:0005737">
    <property type="term" value="C:cytoplasm"/>
    <property type="evidence" value="ECO:0007669"/>
    <property type="project" value="UniProtKB-ARBA"/>
</dbReference>
<dbReference type="GO" id="GO:0005840">
    <property type="term" value="C:ribosome"/>
    <property type="evidence" value="ECO:0007669"/>
    <property type="project" value="UniProtKB-KW"/>
</dbReference>
<dbReference type="FunFam" id="3.30.420.100:FF:000001">
    <property type="entry name" value="50S ribosomal protein L18"/>
    <property type="match status" value="1"/>
</dbReference>
<evidence type="ECO:0000313" key="8">
    <source>
        <dbReference type="EMBL" id="BBO22620.1"/>
    </source>
</evidence>
<comment type="subunit">
    <text evidence="7">Part of the 50S ribosomal subunit; part of the 5S rRNA/L5/L18/L25 subcomplex. Contacts the 5S and 23S rRNAs.</text>
</comment>
<dbReference type="Pfam" id="PF00861">
    <property type="entry name" value="Ribosomal_L18p"/>
    <property type="match status" value="1"/>
</dbReference>